<name>A0AAE9Y491_9ACTN</name>
<dbReference type="EMBL" id="CP116942">
    <property type="protein sequence ID" value="WCO65974.1"/>
    <property type="molecule type" value="Genomic_DNA"/>
</dbReference>
<dbReference type="Pfam" id="PF00535">
    <property type="entry name" value="Glycos_transf_2"/>
    <property type="match status" value="1"/>
</dbReference>
<sequence>MRLSATMIVRDEERVLARCLSSIRDLVDEIVVVDTGSTDDSVAIARSFGAVVVEDPWRDDFAAHRNHALSLATGDWILYIDADEHLVEGDRALLEAAWRAHPDSLCLLLLLRGHSGFTPYREHRLWRNGLGIRFEGAIHEEVCSDIEALVDAGVGTRDTVDLVLDHDGYEGDQMAKHRRNLPLLRKEVERIPDRVFLWFHMGLILRDLGDRPGAVDAWRRGAAAARRQGPGGSVALCHQLLIEDAALHGDPFEDLLAEAEELFEDNVLVDMSGLAAMGAVSDFAGLEMYATRLVEADRPRIAALGITVHELVITQWAHAARARARLALGDPVGAREDLLRALESGPENLEYRVLLHATERLLDQDRPSRAASAATA</sequence>
<dbReference type="RefSeq" id="WP_272735500.1">
    <property type="nucleotide sequence ID" value="NZ_CP116942.1"/>
</dbReference>
<dbReference type="Gene3D" id="1.25.40.10">
    <property type="entry name" value="Tetratricopeptide repeat domain"/>
    <property type="match status" value="1"/>
</dbReference>
<dbReference type="PANTHER" id="PTHR43630">
    <property type="entry name" value="POLY-BETA-1,6-N-ACETYL-D-GLUCOSAMINE SYNTHASE"/>
    <property type="match status" value="1"/>
</dbReference>
<reference evidence="2" key="1">
    <citation type="submission" date="2023-01" db="EMBL/GenBank/DDBJ databases">
        <title>The diversity of Class Acidimicrobiia in South China Sea sediment environments and the proposal of Iamia marina sp. nov., a novel species of the genus Iamia.</title>
        <authorList>
            <person name="He Y."/>
            <person name="Tian X."/>
        </authorList>
    </citation>
    <scope>NUCLEOTIDE SEQUENCE</scope>
    <source>
        <strain evidence="2">DSM 19957</strain>
    </source>
</reference>
<evidence type="ECO:0000313" key="3">
    <source>
        <dbReference type="Proteomes" id="UP001216390"/>
    </source>
</evidence>
<proteinExistence type="predicted"/>
<accession>A0AAE9Y491</accession>
<gene>
    <name evidence="2" type="ORF">PO878_15850</name>
</gene>
<dbReference type="SUPFAM" id="SSF48452">
    <property type="entry name" value="TPR-like"/>
    <property type="match status" value="1"/>
</dbReference>
<dbReference type="InterPro" id="IPR001173">
    <property type="entry name" value="Glyco_trans_2-like"/>
</dbReference>
<feature type="domain" description="Glycosyltransferase 2-like" evidence="1">
    <location>
        <begin position="6"/>
        <end position="125"/>
    </location>
</feature>
<evidence type="ECO:0000313" key="2">
    <source>
        <dbReference type="EMBL" id="WCO65974.1"/>
    </source>
</evidence>
<dbReference type="PANTHER" id="PTHR43630:SF2">
    <property type="entry name" value="GLYCOSYLTRANSFERASE"/>
    <property type="match status" value="1"/>
</dbReference>
<evidence type="ECO:0000259" key="1">
    <source>
        <dbReference type="Pfam" id="PF00535"/>
    </source>
</evidence>
<dbReference type="KEGG" id="ima:PO878_15850"/>
<protein>
    <submittedName>
        <fullName evidence="2">Glycosyltransferase family 2 protein</fullName>
    </submittedName>
</protein>
<dbReference type="Proteomes" id="UP001216390">
    <property type="component" value="Chromosome"/>
</dbReference>
<organism evidence="2 3">
    <name type="scientific">Iamia majanohamensis</name>
    <dbReference type="NCBI Taxonomy" id="467976"/>
    <lineage>
        <taxon>Bacteria</taxon>
        <taxon>Bacillati</taxon>
        <taxon>Actinomycetota</taxon>
        <taxon>Acidimicrobiia</taxon>
        <taxon>Acidimicrobiales</taxon>
        <taxon>Iamiaceae</taxon>
        <taxon>Iamia</taxon>
    </lineage>
</organism>
<dbReference type="Gene3D" id="3.90.550.10">
    <property type="entry name" value="Spore Coat Polysaccharide Biosynthesis Protein SpsA, Chain A"/>
    <property type="match status" value="1"/>
</dbReference>
<dbReference type="InterPro" id="IPR011990">
    <property type="entry name" value="TPR-like_helical_dom_sf"/>
</dbReference>
<dbReference type="InterPro" id="IPR029044">
    <property type="entry name" value="Nucleotide-diphossugar_trans"/>
</dbReference>
<dbReference type="CDD" id="cd02511">
    <property type="entry name" value="Beta4Glucosyltransferase"/>
    <property type="match status" value="1"/>
</dbReference>
<keyword evidence="3" id="KW-1185">Reference proteome</keyword>
<dbReference type="SUPFAM" id="SSF53448">
    <property type="entry name" value="Nucleotide-diphospho-sugar transferases"/>
    <property type="match status" value="1"/>
</dbReference>
<dbReference type="AlphaFoldDB" id="A0AAE9Y491"/>